<sequence length="90" mass="9016">MASAAARHGRSRRSRTPAGSAGGACAGAGEEAEAAEGAVLLPGLSGSQDFPDSQAGRTTWWTDDPPPWGIGSSQTQEPGLGAWITLPSPA</sequence>
<proteinExistence type="predicted"/>
<dbReference type="Proteomes" id="UP001501072">
    <property type="component" value="Unassembled WGS sequence"/>
</dbReference>
<dbReference type="EMBL" id="BAAAHU010000065">
    <property type="protein sequence ID" value="GAA1015550.1"/>
    <property type="molecule type" value="Genomic_DNA"/>
</dbReference>
<protein>
    <submittedName>
        <fullName evidence="2">Uncharacterized protein</fullName>
    </submittedName>
</protein>
<keyword evidence="3" id="KW-1185">Reference proteome</keyword>
<gene>
    <name evidence="2" type="ORF">GCM10009564_48340</name>
</gene>
<feature type="region of interest" description="Disordered" evidence="1">
    <location>
        <begin position="1"/>
        <end position="90"/>
    </location>
</feature>
<evidence type="ECO:0000313" key="3">
    <source>
        <dbReference type="Proteomes" id="UP001501072"/>
    </source>
</evidence>
<comment type="caution">
    <text evidence="2">The sequence shown here is derived from an EMBL/GenBank/DDBJ whole genome shotgun (WGS) entry which is preliminary data.</text>
</comment>
<evidence type="ECO:0000256" key="1">
    <source>
        <dbReference type="SAM" id="MobiDB-lite"/>
    </source>
</evidence>
<accession>A0ABP4DN75</accession>
<reference evidence="3" key="1">
    <citation type="journal article" date="2019" name="Int. J. Syst. Evol. Microbiol.">
        <title>The Global Catalogue of Microorganisms (GCM) 10K type strain sequencing project: providing services to taxonomists for standard genome sequencing and annotation.</title>
        <authorList>
            <consortium name="The Broad Institute Genomics Platform"/>
            <consortium name="The Broad Institute Genome Sequencing Center for Infectious Disease"/>
            <person name="Wu L."/>
            <person name="Ma J."/>
        </authorList>
    </citation>
    <scope>NUCLEOTIDE SEQUENCE [LARGE SCALE GENOMIC DNA]</scope>
    <source>
        <strain evidence="3">JCM 11269</strain>
    </source>
</reference>
<evidence type="ECO:0000313" key="2">
    <source>
        <dbReference type="EMBL" id="GAA1015550.1"/>
    </source>
</evidence>
<name>A0ABP4DN75_9ACTN</name>
<feature type="compositionally biased region" description="Polar residues" evidence="1">
    <location>
        <begin position="45"/>
        <end position="61"/>
    </location>
</feature>
<organism evidence="2 3">
    <name type="scientific">Streptomyces thermogriseus</name>
    <dbReference type="NCBI Taxonomy" id="75292"/>
    <lineage>
        <taxon>Bacteria</taxon>
        <taxon>Bacillati</taxon>
        <taxon>Actinomycetota</taxon>
        <taxon>Actinomycetes</taxon>
        <taxon>Kitasatosporales</taxon>
        <taxon>Streptomycetaceae</taxon>
        <taxon>Streptomyces</taxon>
    </lineage>
</organism>